<reference evidence="1 2" key="1">
    <citation type="journal article" date="2013" name="Genome Announc.">
        <title>Draft genome sequence of the moderately halophilic gammaproteobacterium Halomonas anticariensis FP35.</title>
        <authorList>
            <person name="Tahrioui A."/>
            <person name="Quesada E."/>
            <person name="Llamas I."/>
        </authorList>
    </citation>
    <scope>NUCLEOTIDE SEQUENCE [LARGE SCALE GENOMIC DNA]</scope>
    <source>
        <strain evidence="2">DSM 16096 / CECT 5854 / LMG 22089 / FP35</strain>
    </source>
</reference>
<gene>
    <name evidence="1" type="ORF">L861_02545</name>
</gene>
<name>S2KQ55_LITA3</name>
<proteinExistence type="predicted"/>
<dbReference type="AlphaFoldDB" id="S2KQ55"/>
<organism evidence="1 2">
    <name type="scientific">Litchfieldella anticariensis (strain DSM 16096 / CECT 5854 / CIP 108499 / LMG 22089 / FP35)</name>
    <name type="common">Halomonas anticariensis</name>
    <dbReference type="NCBI Taxonomy" id="1121939"/>
    <lineage>
        <taxon>Bacteria</taxon>
        <taxon>Pseudomonadati</taxon>
        <taxon>Pseudomonadota</taxon>
        <taxon>Gammaproteobacteria</taxon>
        <taxon>Oceanospirillales</taxon>
        <taxon>Halomonadaceae</taxon>
        <taxon>Litchfieldella</taxon>
    </lineage>
</organism>
<sequence>MPVAGRVIIYNSGERKVDSGKQGKENVFDFVKKFIFCKEVYSMEDVDFKKLSYRLLNGIADKNLIILRDPCNWLASSMKHGKSTPEKLVKKKEILKKYLREFYYHGENGKLIFIDYNKFVLSCEYRKELFVKLSLDNFIEAEQAMYSIPEFGGGSSFSGINSTISQEDVFERWMVYRNDKIFSDILRDDELIFLANEFFVENYFDRI</sequence>
<protein>
    <recommendedName>
        <fullName evidence="3">Sulfotransferase domain-containing protein</fullName>
    </recommendedName>
</protein>
<comment type="caution">
    <text evidence="1">The sequence shown here is derived from an EMBL/GenBank/DDBJ whole genome shotgun (WGS) entry which is preliminary data.</text>
</comment>
<evidence type="ECO:0008006" key="3">
    <source>
        <dbReference type="Google" id="ProtNLM"/>
    </source>
</evidence>
<evidence type="ECO:0000313" key="1">
    <source>
        <dbReference type="EMBL" id="EPC04212.1"/>
    </source>
</evidence>
<evidence type="ECO:0000313" key="2">
    <source>
        <dbReference type="Proteomes" id="UP000014463"/>
    </source>
</evidence>
<keyword evidence="2" id="KW-1185">Reference proteome</keyword>
<dbReference type="EMBL" id="ASTJ01000011">
    <property type="protein sequence ID" value="EPC04212.1"/>
    <property type="molecule type" value="Genomic_DNA"/>
</dbReference>
<dbReference type="Proteomes" id="UP000014463">
    <property type="component" value="Unassembled WGS sequence"/>
</dbReference>
<accession>S2KQ55</accession>